<accession>A0A9N8W3C8</accession>
<dbReference type="Proteomes" id="UP000789405">
    <property type="component" value="Unassembled WGS sequence"/>
</dbReference>
<dbReference type="EMBL" id="CAJVPY010000426">
    <property type="protein sequence ID" value="CAG8472124.1"/>
    <property type="molecule type" value="Genomic_DNA"/>
</dbReference>
<name>A0A9N8W3C8_9GLOM</name>
<dbReference type="AlphaFoldDB" id="A0A9N8W3C8"/>
<gene>
    <name evidence="1" type="ORF">DERYTH_LOCUS1510</name>
</gene>
<keyword evidence="2" id="KW-1185">Reference proteome</keyword>
<protein>
    <submittedName>
        <fullName evidence="1">28606_t:CDS:1</fullName>
    </submittedName>
</protein>
<sequence>MTNVGLDTAQNPLLYESNQIFDDEHDIANENSVDGQTPYKDLQENKLSTEIQQCLLQTFSRNALIKFLPPPMDKEIARCFPAPMEGVENLGQHIMVPTLQSIKQGHQRTGDDHNNIFSMAVSTMVFNTAVSSG</sequence>
<reference evidence="1" key="1">
    <citation type="submission" date="2021-06" db="EMBL/GenBank/DDBJ databases">
        <authorList>
            <person name="Kallberg Y."/>
            <person name="Tangrot J."/>
            <person name="Rosling A."/>
        </authorList>
    </citation>
    <scope>NUCLEOTIDE SEQUENCE</scope>
    <source>
        <strain evidence="1">MA453B</strain>
    </source>
</reference>
<evidence type="ECO:0000313" key="1">
    <source>
        <dbReference type="EMBL" id="CAG8472124.1"/>
    </source>
</evidence>
<evidence type="ECO:0000313" key="2">
    <source>
        <dbReference type="Proteomes" id="UP000789405"/>
    </source>
</evidence>
<proteinExistence type="predicted"/>
<comment type="caution">
    <text evidence="1">The sequence shown here is derived from an EMBL/GenBank/DDBJ whole genome shotgun (WGS) entry which is preliminary data.</text>
</comment>
<organism evidence="1 2">
    <name type="scientific">Dentiscutata erythropus</name>
    <dbReference type="NCBI Taxonomy" id="1348616"/>
    <lineage>
        <taxon>Eukaryota</taxon>
        <taxon>Fungi</taxon>
        <taxon>Fungi incertae sedis</taxon>
        <taxon>Mucoromycota</taxon>
        <taxon>Glomeromycotina</taxon>
        <taxon>Glomeromycetes</taxon>
        <taxon>Diversisporales</taxon>
        <taxon>Gigasporaceae</taxon>
        <taxon>Dentiscutata</taxon>
    </lineage>
</organism>